<name>A0A0G0LY74_9BACT</name>
<evidence type="ECO:0000313" key="1">
    <source>
        <dbReference type="EMBL" id="KKQ66349.1"/>
    </source>
</evidence>
<dbReference type="EMBL" id="LBUP01000006">
    <property type="protein sequence ID" value="KKQ66349.1"/>
    <property type="molecule type" value="Genomic_DNA"/>
</dbReference>
<protein>
    <submittedName>
        <fullName evidence="1">Uncharacterized protein</fullName>
    </submittedName>
</protein>
<reference evidence="1 2" key="1">
    <citation type="journal article" date="2015" name="Nature">
        <title>rRNA introns, odd ribosomes, and small enigmatic genomes across a large radiation of phyla.</title>
        <authorList>
            <person name="Brown C.T."/>
            <person name="Hug L.A."/>
            <person name="Thomas B.C."/>
            <person name="Sharon I."/>
            <person name="Castelle C.J."/>
            <person name="Singh A."/>
            <person name="Wilkins M.J."/>
            <person name="Williams K.H."/>
            <person name="Banfield J.F."/>
        </authorList>
    </citation>
    <scope>NUCLEOTIDE SEQUENCE [LARGE SCALE GENOMIC DNA]</scope>
</reference>
<gene>
    <name evidence="1" type="ORF">US86_C0006G0029</name>
</gene>
<evidence type="ECO:0000313" key="2">
    <source>
        <dbReference type="Proteomes" id="UP000034235"/>
    </source>
</evidence>
<proteinExistence type="predicted"/>
<dbReference type="AlphaFoldDB" id="A0A0G0LY74"/>
<dbReference type="Proteomes" id="UP000034235">
    <property type="component" value="Unassembled WGS sequence"/>
</dbReference>
<sequence>MRSTFIYNGQILPMDKDINKNLKDPERKPSASYGAGTQDMSVTVSYTKTNKLITALYMVTDIIDKDEPIRNKLRTLGLEILSDTYTSFARTVLASRVDEVVSFLDIASALNFISEMNCAILKKEFFELKGSIQESTQVKPSWLEGFLKNSPLEEYPLGGGGRNLSTPTRWSLGHPSRGELIPKGHTRIGIQKGSTLMKALSSIKDMHKNDPAPYEAAGFRSGFDMLKKQRRFDITNIIKNNGGSSTIRDIRIKIGNGTQDSLTCSEKTLQRELMSMTKDGVLNKTGEKRWSRYFVKSNPS</sequence>
<accession>A0A0G0LY74</accession>
<organism evidence="1 2">
    <name type="scientific">Candidatus Daviesbacteria bacterium GW2011_GWA2_38_24</name>
    <dbReference type="NCBI Taxonomy" id="1618422"/>
    <lineage>
        <taxon>Bacteria</taxon>
        <taxon>Candidatus Daviesiibacteriota</taxon>
    </lineage>
</organism>
<comment type="caution">
    <text evidence="1">The sequence shown here is derived from an EMBL/GenBank/DDBJ whole genome shotgun (WGS) entry which is preliminary data.</text>
</comment>